<proteinExistence type="predicted"/>
<dbReference type="InParanoid" id="A2FQZ7"/>
<reference evidence="1" key="2">
    <citation type="journal article" date="2007" name="Science">
        <title>Draft genome sequence of the sexually transmitted pathogen Trichomonas vaginalis.</title>
        <authorList>
            <person name="Carlton J.M."/>
            <person name="Hirt R.P."/>
            <person name="Silva J.C."/>
            <person name="Delcher A.L."/>
            <person name="Schatz M."/>
            <person name="Zhao Q."/>
            <person name="Wortman J.R."/>
            <person name="Bidwell S.L."/>
            <person name="Alsmark U.C.M."/>
            <person name="Besteiro S."/>
            <person name="Sicheritz-Ponten T."/>
            <person name="Noel C.J."/>
            <person name="Dacks J.B."/>
            <person name="Foster P.G."/>
            <person name="Simillion C."/>
            <person name="Van de Peer Y."/>
            <person name="Miranda-Saavedra D."/>
            <person name="Barton G.J."/>
            <person name="Westrop G.D."/>
            <person name="Mueller S."/>
            <person name="Dessi D."/>
            <person name="Fiori P.L."/>
            <person name="Ren Q."/>
            <person name="Paulsen I."/>
            <person name="Zhang H."/>
            <person name="Bastida-Corcuera F.D."/>
            <person name="Simoes-Barbosa A."/>
            <person name="Brown M.T."/>
            <person name="Hayes R.D."/>
            <person name="Mukherjee M."/>
            <person name="Okumura C.Y."/>
            <person name="Schneider R."/>
            <person name="Smith A.J."/>
            <person name="Vanacova S."/>
            <person name="Villalvazo M."/>
            <person name="Haas B.J."/>
            <person name="Pertea M."/>
            <person name="Feldblyum T.V."/>
            <person name="Utterback T.R."/>
            <person name="Shu C.L."/>
            <person name="Osoegawa K."/>
            <person name="de Jong P.J."/>
            <person name="Hrdy I."/>
            <person name="Horvathova L."/>
            <person name="Zubacova Z."/>
            <person name="Dolezal P."/>
            <person name="Malik S.B."/>
            <person name="Logsdon J.M. Jr."/>
            <person name="Henze K."/>
            <person name="Gupta A."/>
            <person name="Wang C.C."/>
            <person name="Dunne R.L."/>
            <person name="Upcroft J.A."/>
            <person name="Upcroft P."/>
            <person name="White O."/>
            <person name="Salzberg S.L."/>
            <person name="Tang P."/>
            <person name="Chiu C.-H."/>
            <person name="Lee Y.-S."/>
            <person name="Embley T.M."/>
            <person name="Coombs G.H."/>
            <person name="Mottram J.C."/>
            <person name="Tachezy J."/>
            <person name="Fraser-Liggett C.M."/>
            <person name="Johnson P.J."/>
        </authorList>
    </citation>
    <scope>NUCLEOTIDE SEQUENCE [LARGE SCALE GENOMIC DNA]</scope>
    <source>
        <strain evidence="1">G3</strain>
    </source>
</reference>
<name>A2FQZ7_TRIV3</name>
<sequence length="139" mass="16606">MSNIAVYRCKSGRKCTREVTKKVNDNIQRKIEYYGDRFTEIKRIYGDLTGETLKSFAFKMLREFNIKSKFYDRRSKDGLLVWICENYESLSPHLDILLKTNSSQEVEAITQTNRGDENYYETSYVEDNIDVNFDQWYLF</sequence>
<evidence type="ECO:0000313" key="2">
    <source>
        <dbReference type="Proteomes" id="UP000001542"/>
    </source>
</evidence>
<dbReference type="VEuPathDB" id="TrichDB:TVAG_317220"/>
<dbReference type="EMBL" id="DS113954">
    <property type="protein sequence ID" value="EAX92664.1"/>
    <property type="molecule type" value="Genomic_DNA"/>
</dbReference>
<organism evidence="1 2">
    <name type="scientific">Trichomonas vaginalis (strain ATCC PRA-98 / G3)</name>
    <dbReference type="NCBI Taxonomy" id="412133"/>
    <lineage>
        <taxon>Eukaryota</taxon>
        <taxon>Metamonada</taxon>
        <taxon>Parabasalia</taxon>
        <taxon>Trichomonadida</taxon>
        <taxon>Trichomonadidae</taxon>
        <taxon>Trichomonas</taxon>
    </lineage>
</organism>
<keyword evidence="2" id="KW-1185">Reference proteome</keyword>
<gene>
    <name evidence="1" type="ORF">TVAG_317220</name>
</gene>
<accession>A2FQZ7</accession>
<protein>
    <submittedName>
        <fullName evidence="1">Uncharacterized protein</fullName>
    </submittedName>
</protein>
<dbReference type="AlphaFoldDB" id="A2FQZ7"/>
<evidence type="ECO:0000313" key="1">
    <source>
        <dbReference type="EMBL" id="EAX92664.1"/>
    </source>
</evidence>
<dbReference type="Proteomes" id="UP000001542">
    <property type="component" value="Unassembled WGS sequence"/>
</dbReference>
<reference evidence="1" key="1">
    <citation type="submission" date="2006-10" db="EMBL/GenBank/DDBJ databases">
        <authorList>
            <person name="Amadeo P."/>
            <person name="Zhao Q."/>
            <person name="Wortman J."/>
            <person name="Fraser-Liggett C."/>
            <person name="Carlton J."/>
        </authorList>
    </citation>
    <scope>NUCLEOTIDE SEQUENCE</scope>
    <source>
        <strain evidence="1">G3</strain>
    </source>
</reference>